<evidence type="ECO:0000256" key="2">
    <source>
        <dbReference type="SAM" id="MobiDB-lite"/>
    </source>
</evidence>
<reference evidence="4 5" key="1">
    <citation type="submission" date="2016-03" db="EMBL/GenBank/DDBJ databases">
        <authorList>
            <person name="Sant'Anna F.H."/>
            <person name="Ambrosini A."/>
            <person name="Souza R."/>
            <person name="Bach E."/>
            <person name="Fernandes G."/>
            <person name="Balsanelli E."/>
            <person name="Baura V.A."/>
            <person name="Souza E.M."/>
            <person name="Passaglia L."/>
        </authorList>
    </citation>
    <scope>NUCLEOTIDE SEQUENCE [LARGE SCALE GENOMIC DNA]</scope>
    <source>
        <strain evidence="4 5">P26E</strain>
    </source>
</reference>
<dbReference type="InterPro" id="IPR001119">
    <property type="entry name" value="SLH_dom"/>
</dbReference>
<dbReference type="InterPro" id="IPR025883">
    <property type="entry name" value="Cadherin-like_domain"/>
</dbReference>
<dbReference type="InterPro" id="IPR051465">
    <property type="entry name" value="Cell_Envelope_Struct_Comp"/>
</dbReference>
<keyword evidence="5" id="KW-1185">Reference proteome</keyword>
<dbReference type="Pfam" id="PF17963">
    <property type="entry name" value="Big_9"/>
    <property type="match status" value="1"/>
</dbReference>
<dbReference type="PANTHER" id="PTHR43308:SF5">
    <property type="entry name" value="S-LAYER PROTEIN _ PEPTIDOGLYCAN ENDO-BETA-N-ACETYLGLUCOSAMINIDASE"/>
    <property type="match status" value="1"/>
</dbReference>
<dbReference type="PANTHER" id="PTHR43308">
    <property type="entry name" value="OUTER MEMBRANE PROTEIN ALPHA-RELATED"/>
    <property type="match status" value="1"/>
</dbReference>
<dbReference type="Pfam" id="PF12733">
    <property type="entry name" value="Cadherin-like"/>
    <property type="match status" value="1"/>
</dbReference>
<accession>A0ABX3EUM3</accession>
<evidence type="ECO:0000313" key="4">
    <source>
        <dbReference type="EMBL" id="OKP88151.1"/>
    </source>
</evidence>
<feature type="region of interest" description="Disordered" evidence="2">
    <location>
        <begin position="1755"/>
        <end position="1775"/>
    </location>
</feature>
<evidence type="ECO:0000259" key="3">
    <source>
        <dbReference type="PROSITE" id="PS51272"/>
    </source>
</evidence>
<dbReference type="Gene3D" id="2.60.40.4270">
    <property type="entry name" value="Listeria-Bacteroides repeat domain"/>
    <property type="match status" value="17"/>
</dbReference>
<dbReference type="PROSITE" id="PS51272">
    <property type="entry name" value="SLH"/>
    <property type="match status" value="3"/>
</dbReference>
<gene>
    <name evidence="4" type="ORF">A3844_08640</name>
</gene>
<evidence type="ECO:0000256" key="1">
    <source>
        <dbReference type="ARBA" id="ARBA00004196"/>
    </source>
</evidence>
<name>A0ABX3EUM3_9BACL</name>
<evidence type="ECO:0000313" key="5">
    <source>
        <dbReference type="Proteomes" id="UP000186058"/>
    </source>
</evidence>
<sequence>MATDINGYDFLLKSSSATNCYIGAEFLTGQTNLISGATNDGTPLSYMEVSSNSGKIFDLQSVDIAMSGVSLGTNGNIQLIGYVNGLAVSGAVMSLTVTDAYLGGQLVTFNVSSNTKFVGIDKFRIQTDGSYQVTGAFGIDNINAVNFRNTNTAPVFIGATTSFIVNQDSSATDIKGLLHVSDIDPSQVETWSPNTPPNHGTLNFLSATAASGSTDIAPGGTITYTPDSGYAGTDSFTVQVSDGTSTATRTITVTVNANPTYTVTYNGNGNTGGTVPTDSNSYPQGNIVTVLGNTGMLVKTGYTFAGWNTAANGSGTNYGANATFSMGSVNATLYAKWTANPSFTVTYNGNGSTGGTVPTDSNSYQQGNMVTVLGNTGALVKTGYTFFGWNTAANGSGTDYAANATFSMGTANATLYAKWTANPTFTVTYNGNGNTGGAVPTDSNSYQQGNTVTVLGNTGTLVKTGYTFAGWNTAANGSGTDYVANATFSMGTANATLYAKWTANQTYTVTYNGNGNTGGTVPTDSNSYPQGNSVTVLGNTGTLVKNGYTFAGWNTAANGSGTDYAANATFSMGTANATLYAKWAANPTYTVTYNGNGSTGGAVPTDSNSYPQGNTVTVLGNTGMLVKTGYTFAGWNTAANGSGTDYAANATFSMGSANPTLYAKWTANPTYTVTYNGNGNTGGAVPTDSNSYPQGNTVTVLGNTGTLVKTGYTFAGWNTAANGSGTDYAANATFSMGSANATLYAKWTANPTFTVTYNGNGSTGGTVPTDSNSYQQGNTVTVLGNTGTLVKTGYTFAGWNTAANGSGTDYAANATFSMGTANATLYAKWTANPTYTVTYNGNGSTGGAVPTDSNSYPQGNTVTVLGNTGMLVKTGYTFAGWNTAANGSGTDYAANATFSMGSANATLYAKWTANPTYTVTYNGNGSTGGAVPTDSNSYPQGNTVTVLGNTGTLVKTGYTFAGWNTKADGSGTDYGANATFSMGTANATLYAKWTANPSFTVTYNGNGNTGGTIPTDSNSYPQGNMVTVLGNTGTLVKTGYTFFGWNTAANGSGTDYATNATFSMGTANATLYAKWTANPTFTVTYNGNGNTSGTIPTDSNSYPQGNTVTVLGNTGALAKTGYTFAGWNTTANGSGTDYAANATFSMGTANATLYAKWTTNPTYTVTYNGNGSTGGTVPTDSNSYPQGNIVTVLGNTGTLVKTGYTFAGWNTAANGSGTDYAANATFSMGTANATLYAKWTANPTFTVTYNGNGSTGGTVPTDSNSYQQGHTVTVLGNTGTLVKTGYTFAGWNTKADGSGMDYTVSGSFAMGTANATLYAKWTANPTFTVTYNGNGNTGGTVPTDSNSYQQGNTVTVLGNTGALVKTGYTFVGWNTAANGSGTDYAANATFSMGSANATLYAKWTANPTFTVTYNGNGSTGGTVPTDSNSYQQGNTVTVLGNTGTLVKTGYTFAGWNTKADGSGMDYKVSGSFAMGAANVTLYAKWTANPTYTVTYNGNGNTGGAVPTDSNSYPQGNTVTVLGNTGTLVKTGYTFAGWNTAANGSGTDYAANATFSMGSANATLYAKWTANPTFTVTYNGNGSTGGAVPTDSNSYQQGNTVMVLGNTGTLVKTGYTFAGWNTAANGSGTDYGANATFSMGTANATLYAKWTSSNAQLSSLSVDQGTLTPAFTAATLKYNVNDVANSVSSSNLSFTTADSHATFTVSGAVYSSLTGNMYTYRANNLQVGANLIQISVMALDGTGNTYMVTVNREDVSRLPSPGGPPADSITPTVTPGPTKQEVDVFNSGIVNVINLVNAFESKVEKAKKSNVKVELADTKGHWAEKTIDTFVKLHVIEGYNDGTFKPDGEITRAEFAVILSRVFDIKSGNNTGVAFKDVGSHWAKGAIEKLAEAGVISGYEDVTFKPDKTITREEMVILLSRILNLNNVTKDTTKGNFNDLKGSYAANEIKAEAQAGIINGKADGKFDAKSNATRAEALQIILNALKLSPQLKTLLDSLN</sequence>
<feature type="domain" description="SLH" evidence="3">
    <location>
        <begin position="1933"/>
        <end position="1994"/>
    </location>
</feature>
<proteinExistence type="predicted"/>
<dbReference type="InterPro" id="IPR042229">
    <property type="entry name" value="Listeria/Bacterioides_rpt_sf"/>
</dbReference>
<comment type="caution">
    <text evidence="4">The sequence shown here is derived from an EMBL/GenBank/DDBJ whole genome shotgun (WGS) entry which is preliminary data.</text>
</comment>
<feature type="domain" description="SLH" evidence="3">
    <location>
        <begin position="1809"/>
        <end position="1868"/>
    </location>
</feature>
<comment type="subcellular location">
    <subcellularLocation>
        <location evidence="1">Cell envelope</location>
    </subcellularLocation>
</comment>
<organism evidence="4 5">
    <name type="scientific">Paenibacillus helianthi</name>
    <dbReference type="NCBI Taxonomy" id="1349432"/>
    <lineage>
        <taxon>Bacteria</taxon>
        <taxon>Bacillati</taxon>
        <taxon>Bacillota</taxon>
        <taxon>Bacilli</taxon>
        <taxon>Bacillales</taxon>
        <taxon>Paenibacillaceae</taxon>
        <taxon>Paenibacillus</taxon>
    </lineage>
</organism>
<dbReference type="Pfam" id="PF00395">
    <property type="entry name" value="SLH"/>
    <property type="match status" value="3"/>
</dbReference>
<dbReference type="NCBIfam" id="TIGR02543">
    <property type="entry name" value="List_Bact_rpt"/>
    <property type="match status" value="17"/>
</dbReference>
<dbReference type="InterPro" id="IPR013378">
    <property type="entry name" value="InlB-like_B-rpt"/>
</dbReference>
<protein>
    <recommendedName>
        <fullName evidence="3">SLH domain-containing protein</fullName>
    </recommendedName>
</protein>
<dbReference type="Proteomes" id="UP000186058">
    <property type="component" value="Unassembled WGS sequence"/>
</dbReference>
<feature type="domain" description="SLH" evidence="3">
    <location>
        <begin position="1869"/>
        <end position="1932"/>
    </location>
</feature>
<dbReference type="EMBL" id="LVWI01000032">
    <property type="protein sequence ID" value="OKP88151.1"/>
    <property type="molecule type" value="Genomic_DNA"/>
</dbReference>
<dbReference type="Pfam" id="PF09479">
    <property type="entry name" value="Flg_new"/>
    <property type="match status" value="17"/>
</dbReference>